<gene>
    <name evidence="3" type="ORF">Q4Q40_22400</name>
</gene>
<dbReference type="PROSITE" id="PS51257">
    <property type="entry name" value="PROKAR_LIPOPROTEIN"/>
    <property type="match status" value="1"/>
</dbReference>
<dbReference type="InterPro" id="IPR029052">
    <property type="entry name" value="Metallo-depent_PP-like"/>
</dbReference>
<accession>A0ABT8WVN5</accession>
<comment type="caution">
    <text evidence="3">The sequence shown here is derived from an EMBL/GenBank/DDBJ whole genome shotgun (WGS) entry which is preliminary data.</text>
</comment>
<keyword evidence="3" id="KW-0378">Hydrolase</keyword>
<dbReference type="EC" id="3.1.-.-" evidence="3"/>
<comment type="similarity">
    <text evidence="1">Belongs to the CapA family.</text>
</comment>
<dbReference type="SUPFAM" id="SSF56300">
    <property type="entry name" value="Metallo-dependent phosphatases"/>
    <property type="match status" value="1"/>
</dbReference>
<sequence>MRKSSIVQAANLMLKKNFIFLLMSILISSCQSKDEKSYTKKIIFVGDLLLDRGVRERIEHLGIESLFHNSIDSVFHENDIVIANLECPATNIKEPISKKYIFRGNPEWLDVLKKHGITHLNLANNHSMDQGRDGLVDTQSKILKSGLFPLGYGENVKHACKEELIATEPRNIYVLSSLRVPSENWTYLEDMPCVCEESIDKIAQRIKVLRNADPECIILIQLHWGVEHTLIPLTSQKQDAYKLINSGADCIIGHHTHTVQTVETYKEKPIYYGIGNFIFDQSKEINKRGLMVQLVISKSTIKFDTIPFLIEKCIPKLNGSNLFEELKHE</sequence>
<evidence type="ECO:0000313" key="4">
    <source>
        <dbReference type="Proteomes" id="UP001176806"/>
    </source>
</evidence>
<feature type="domain" description="Capsule synthesis protein CapA" evidence="2">
    <location>
        <begin position="41"/>
        <end position="281"/>
    </location>
</feature>
<dbReference type="GO" id="GO:0016787">
    <property type="term" value="F:hydrolase activity"/>
    <property type="evidence" value="ECO:0007669"/>
    <property type="project" value="UniProtKB-KW"/>
</dbReference>
<protein>
    <submittedName>
        <fullName evidence="3">CapA family protein</fullName>
        <ecNumber evidence="3">3.1.-.-</ecNumber>
    </submittedName>
</protein>
<dbReference type="Pfam" id="PF09587">
    <property type="entry name" value="PGA_cap"/>
    <property type="match status" value="1"/>
</dbReference>
<dbReference type="InterPro" id="IPR019079">
    <property type="entry name" value="Capsule_synth_CapA"/>
</dbReference>
<dbReference type="InterPro" id="IPR052169">
    <property type="entry name" value="CW_Biosynth-Accessory"/>
</dbReference>
<organism evidence="3 4">
    <name type="scientific">Flavivirga jejuensis</name>
    <dbReference type="NCBI Taxonomy" id="870487"/>
    <lineage>
        <taxon>Bacteria</taxon>
        <taxon>Pseudomonadati</taxon>
        <taxon>Bacteroidota</taxon>
        <taxon>Flavobacteriia</taxon>
        <taxon>Flavobacteriales</taxon>
        <taxon>Flavobacteriaceae</taxon>
        <taxon>Flavivirga</taxon>
    </lineage>
</organism>
<dbReference type="PANTHER" id="PTHR33393">
    <property type="entry name" value="POLYGLUTAMINE SYNTHESIS ACCESSORY PROTEIN RV0574C-RELATED"/>
    <property type="match status" value="1"/>
</dbReference>
<evidence type="ECO:0000259" key="2">
    <source>
        <dbReference type="SMART" id="SM00854"/>
    </source>
</evidence>
<evidence type="ECO:0000256" key="1">
    <source>
        <dbReference type="ARBA" id="ARBA00005662"/>
    </source>
</evidence>
<dbReference type="RefSeq" id="WP_303304296.1">
    <property type="nucleotide sequence ID" value="NZ_BAABDA010000060.1"/>
</dbReference>
<dbReference type="Proteomes" id="UP001176806">
    <property type="component" value="Unassembled WGS sequence"/>
</dbReference>
<evidence type="ECO:0000313" key="3">
    <source>
        <dbReference type="EMBL" id="MDO5976961.1"/>
    </source>
</evidence>
<reference evidence="3" key="1">
    <citation type="submission" date="2023-07" db="EMBL/GenBank/DDBJ databases">
        <title>Two novel species in the genus Flavivirga.</title>
        <authorList>
            <person name="Kwon K."/>
        </authorList>
    </citation>
    <scope>NUCLEOTIDE SEQUENCE</scope>
    <source>
        <strain evidence="3">KACC 14158</strain>
    </source>
</reference>
<dbReference type="Gene3D" id="3.60.21.10">
    <property type="match status" value="1"/>
</dbReference>
<proteinExistence type="inferred from homology"/>
<dbReference type="CDD" id="cd07381">
    <property type="entry name" value="MPP_CapA"/>
    <property type="match status" value="1"/>
</dbReference>
<dbReference type="SMART" id="SM00854">
    <property type="entry name" value="PGA_cap"/>
    <property type="match status" value="1"/>
</dbReference>
<name>A0ABT8WVN5_9FLAO</name>
<dbReference type="EMBL" id="JAUOEL010000010">
    <property type="protein sequence ID" value="MDO5976961.1"/>
    <property type="molecule type" value="Genomic_DNA"/>
</dbReference>
<keyword evidence="4" id="KW-1185">Reference proteome</keyword>
<dbReference type="PANTHER" id="PTHR33393:SF11">
    <property type="entry name" value="POLYGLUTAMINE SYNTHESIS ACCESSORY PROTEIN RV0574C-RELATED"/>
    <property type="match status" value="1"/>
</dbReference>